<proteinExistence type="inferred from homology"/>
<dbReference type="OMA" id="EMRRSAN"/>
<dbReference type="FunFam" id="1.10.246.90:FF:000002">
    <property type="entry name" value="U4/U6 small nuclear ribonucleoprotein Prp31"/>
    <property type="match status" value="1"/>
</dbReference>
<keyword evidence="7" id="KW-0539">Nucleus</keyword>
<dbReference type="GO" id="GO:0071011">
    <property type="term" value="C:precatalytic spliceosome"/>
    <property type="evidence" value="ECO:0007669"/>
    <property type="project" value="TreeGrafter"/>
</dbReference>
<organism evidence="11">
    <name type="scientific">Cyberlindnera fabianii</name>
    <name type="common">Yeast</name>
    <name type="synonym">Hansenula fabianii</name>
    <dbReference type="NCBI Taxonomy" id="36022"/>
    <lineage>
        <taxon>Eukaryota</taxon>
        <taxon>Fungi</taxon>
        <taxon>Dikarya</taxon>
        <taxon>Ascomycota</taxon>
        <taxon>Saccharomycotina</taxon>
        <taxon>Saccharomycetes</taxon>
        <taxon>Phaffomycetales</taxon>
        <taxon>Phaffomycetaceae</taxon>
        <taxon>Cyberlindnera</taxon>
    </lineage>
</organism>
<comment type="similarity">
    <text evidence="2">Belongs to the PRP31 family.</text>
</comment>
<dbReference type="GO" id="GO:0046540">
    <property type="term" value="C:U4/U6 x U5 tri-snRNP complex"/>
    <property type="evidence" value="ECO:0007669"/>
    <property type="project" value="InterPro"/>
</dbReference>
<dbReference type="Proteomes" id="UP000189513">
    <property type="component" value="Unassembled WGS sequence"/>
</dbReference>
<name>A0A061AQT3_CYBFA</name>
<accession>A0A061AQT3</accession>
<keyword evidence="6" id="KW-0508">mRNA splicing</keyword>
<evidence type="ECO:0000313" key="11">
    <source>
        <dbReference type="EMBL" id="CDR37086.1"/>
    </source>
</evidence>
<protein>
    <submittedName>
        <fullName evidence="11">CYFA0S01e07206g1_1</fullName>
    </submittedName>
    <submittedName>
        <fullName evidence="12">Pre-mRNA-processing factor 31</fullName>
    </submittedName>
</protein>
<dbReference type="STRING" id="36022.A0A061AQT3"/>
<dbReference type="InterPro" id="IPR042239">
    <property type="entry name" value="Nop_C"/>
</dbReference>
<dbReference type="Gene3D" id="1.10.246.90">
    <property type="entry name" value="Nop domain"/>
    <property type="match status" value="1"/>
</dbReference>
<dbReference type="Gene3D" id="1.10.287.4070">
    <property type="match status" value="1"/>
</dbReference>
<comment type="subcellular location">
    <subcellularLocation>
        <location evidence="1">Nucleus</location>
    </subcellularLocation>
</comment>
<dbReference type="Pfam" id="PF01798">
    <property type="entry name" value="Nop"/>
    <property type="match status" value="1"/>
</dbReference>
<evidence type="ECO:0000313" key="12">
    <source>
        <dbReference type="EMBL" id="ONH69356.1"/>
    </source>
</evidence>
<dbReference type="VEuPathDB" id="FungiDB:BON22_0518"/>
<sequence>MSLEEDLLRDLDSDSDGEEEVEVQGDPAETTEKPSVTQDDEGDVQMDGVGDELTSLAQDGKEVGTEQLLSRIDMNSVNDVTKFSKLATKLRPIMESIDDFMSKMISKKNEYDFLIKTNNLTLEITNEQTMLHSFVKTHYQKRFPALESLLPDVIEYAKTVKILQNDIDNKEADLPFLSKEKKLVIAMDAIDAKTKTVALTQQELEKVISACDLLIELQEDKSKIEHYMASRLAAFAPNLSAIVGPHTAAQLMSSVGGLAELVATPSCNIAALGNKRTVGIGLGYSGIRQQGYLFYSDLIQQVPDSLKRQAMRIAAGKLILAARVDHSGSSPDGALGRKWSQEIATKIEKLEEPPEVAATKALPIPEDKKAKKRGGRRYRKLKAKFELSELRKAQDRVEFGKREDTVMDSYGEEIGLGMMGSLSHIPTNTLNKANVSKAMRNRLEKSNADAQELFSQDFINIPRDEPKAIDGPSQKKIKR</sequence>
<keyword evidence="4" id="KW-0747">Spliceosome</keyword>
<dbReference type="InterPro" id="IPR012976">
    <property type="entry name" value="NOSIC"/>
</dbReference>
<evidence type="ECO:0000256" key="7">
    <source>
        <dbReference type="ARBA" id="ARBA00023242"/>
    </source>
</evidence>
<keyword evidence="3" id="KW-0507">mRNA processing</keyword>
<dbReference type="SMART" id="SM00931">
    <property type="entry name" value="NOSIC"/>
    <property type="match status" value="1"/>
</dbReference>
<feature type="compositionally biased region" description="Basic and acidic residues" evidence="9">
    <location>
        <begin position="1"/>
        <end position="12"/>
    </location>
</feature>
<dbReference type="AlphaFoldDB" id="A0A061AQT3"/>
<evidence type="ECO:0000259" key="10">
    <source>
        <dbReference type="PROSITE" id="PS51358"/>
    </source>
</evidence>
<dbReference type="InterPro" id="IPR027105">
    <property type="entry name" value="Prp31"/>
</dbReference>
<evidence type="ECO:0000313" key="13">
    <source>
        <dbReference type="Proteomes" id="UP000189513"/>
    </source>
</evidence>
<dbReference type="EMBL" id="LK052886">
    <property type="protein sequence ID" value="CDR37086.1"/>
    <property type="molecule type" value="Genomic_DNA"/>
</dbReference>
<dbReference type="PANTHER" id="PTHR13904:SF0">
    <property type="entry name" value="U4_U6 SMALL NUCLEAR RIBONUCLEOPROTEIN PRP31"/>
    <property type="match status" value="1"/>
</dbReference>
<keyword evidence="13" id="KW-1185">Reference proteome</keyword>
<dbReference type="Pfam" id="PF09785">
    <property type="entry name" value="Prp31_C"/>
    <property type="match status" value="1"/>
</dbReference>
<keyword evidence="8" id="KW-0687">Ribonucleoprotein</keyword>
<dbReference type="SUPFAM" id="SSF89124">
    <property type="entry name" value="Nop domain"/>
    <property type="match status" value="1"/>
</dbReference>
<evidence type="ECO:0000256" key="3">
    <source>
        <dbReference type="ARBA" id="ARBA00022664"/>
    </source>
</evidence>
<dbReference type="GO" id="GO:0000244">
    <property type="term" value="P:spliceosomal tri-snRNP complex assembly"/>
    <property type="evidence" value="ECO:0007669"/>
    <property type="project" value="InterPro"/>
</dbReference>
<evidence type="ECO:0000256" key="9">
    <source>
        <dbReference type="SAM" id="MobiDB-lite"/>
    </source>
</evidence>
<reference evidence="12" key="3">
    <citation type="submission" date="2017-01" db="EMBL/GenBank/DDBJ databases">
        <authorList>
            <person name="Mah S.A."/>
            <person name="Swanson W.J."/>
            <person name="Moy G.W."/>
            <person name="Vacquier V.D."/>
        </authorList>
    </citation>
    <scope>NUCLEOTIDE SEQUENCE [LARGE SCALE GENOMIC DNA]</scope>
    <source>
        <strain evidence="12">65</strain>
    </source>
</reference>
<dbReference type="GO" id="GO:0003723">
    <property type="term" value="F:RNA binding"/>
    <property type="evidence" value="ECO:0007669"/>
    <property type="project" value="UniProtKB-KW"/>
</dbReference>
<feature type="domain" description="Nop" evidence="10">
    <location>
        <begin position="235"/>
        <end position="352"/>
    </location>
</feature>
<keyword evidence="5" id="KW-0694">RNA-binding</keyword>
<evidence type="ECO:0000256" key="5">
    <source>
        <dbReference type="ARBA" id="ARBA00022884"/>
    </source>
</evidence>
<reference evidence="11" key="1">
    <citation type="journal article" date="2014" name="Genome Announc.">
        <title>Genome sequence of the yeast Cyberlindnera fabianii (Hansenula fabianii).</title>
        <authorList>
            <person name="Freel K.C."/>
            <person name="Sarilar V."/>
            <person name="Neuveglise C."/>
            <person name="Devillers H."/>
            <person name="Friedrich A."/>
            <person name="Schacherer J."/>
        </authorList>
    </citation>
    <scope>NUCLEOTIDE SEQUENCE</scope>
    <source>
        <strain evidence="11">YJS4271</strain>
    </source>
</reference>
<dbReference type="OrthoDB" id="4771285at2759"/>
<dbReference type="PROSITE" id="PS51358">
    <property type="entry name" value="NOP"/>
    <property type="match status" value="1"/>
</dbReference>
<dbReference type="EMBL" id="MPUK01000001">
    <property type="protein sequence ID" value="ONH69356.1"/>
    <property type="molecule type" value="Genomic_DNA"/>
</dbReference>
<dbReference type="PANTHER" id="PTHR13904">
    <property type="entry name" value="PRE-MRNA SPLICING FACTOR PRP31"/>
    <property type="match status" value="1"/>
</dbReference>
<evidence type="ECO:0000256" key="4">
    <source>
        <dbReference type="ARBA" id="ARBA00022728"/>
    </source>
</evidence>
<feature type="region of interest" description="Disordered" evidence="9">
    <location>
        <begin position="1"/>
        <end position="43"/>
    </location>
</feature>
<reference evidence="13" key="2">
    <citation type="journal article" date="2017" name="Genome Announc.">
        <title>Genome sequences of Cyberlindnera fabianii 65, Pichia kudriavzevii 129, and Saccharomyces cerevisiae 131 isolated from fermented masau fruits in Zimbabwe.</title>
        <authorList>
            <person name="van Rijswijck I.M.H."/>
            <person name="Derks M.F.L."/>
            <person name="Abee T."/>
            <person name="de Ridder D."/>
            <person name="Smid E.J."/>
        </authorList>
    </citation>
    <scope>NUCLEOTIDE SEQUENCE [LARGE SCALE GENOMIC DNA]</scope>
    <source>
        <strain evidence="13">65</strain>
    </source>
</reference>
<dbReference type="InterPro" id="IPR036070">
    <property type="entry name" value="Nop_dom_sf"/>
</dbReference>
<dbReference type="GO" id="GO:0005687">
    <property type="term" value="C:U4 snRNP"/>
    <property type="evidence" value="ECO:0007669"/>
    <property type="project" value="TreeGrafter"/>
</dbReference>
<feature type="region of interest" description="Disordered" evidence="9">
    <location>
        <begin position="455"/>
        <end position="479"/>
    </location>
</feature>
<evidence type="ECO:0000256" key="6">
    <source>
        <dbReference type="ARBA" id="ARBA00023187"/>
    </source>
</evidence>
<dbReference type="InterPro" id="IPR019175">
    <property type="entry name" value="Prp31_C"/>
</dbReference>
<feature type="compositionally biased region" description="Acidic residues" evidence="9">
    <location>
        <begin position="13"/>
        <end position="23"/>
    </location>
</feature>
<evidence type="ECO:0000256" key="1">
    <source>
        <dbReference type="ARBA" id="ARBA00004123"/>
    </source>
</evidence>
<evidence type="ECO:0000256" key="8">
    <source>
        <dbReference type="ARBA" id="ARBA00023274"/>
    </source>
</evidence>
<evidence type="ECO:0000256" key="2">
    <source>
        <dbReference type="ARBA" id="ARBA00005572"/>
    </source>
</evidence>
<dbReference type="InterPro" id="IPR002687">
    <property type="entry name" value="Nop_dom"/>
</dbReference>
<gene>
    <name evidence="12" type="ORF">BON22_0518</name>
    <name evidence="11" type="ORF">CYFA0S_01e07206g</name>
</gene>